<reference evidence="3" key="1">
    <citation type="submission" date="2022-11" db="UniProtKB">
        <authorList>
            <consortium name="WormBaseParasite"/>
        </authorList>
    </citation>
    <scope>IDENTIFICATION</scope>
</reference>
<keyword evidence="2" id="KW-1185">Reference proteome</keyword>
<organism evidence="2 3">
    <name type="scientific">Panagrolaimus davidi</name>
    <dbReference type="NCBI Taxonomy" id="227884"/>
    <lineage>
        <taxon>Eukaryota</taxon>
        <taxon>Metazoa</taxon>
        <taxon>Ecdysozoa</taxon>
        <taxon>Nematoda</taxon>
        <taxon>Chromadorea</taxon>
        <taxon>Rhabditida</taxon>
        <taxon>Tylenchina</taxon>
        <taxon>Panagrolaimomorpha</taxon>
        <taxon>Panagrolaimoidea</taxon>
        <taxon>Panagrolaimidae</taxon>
        <taxon>Panagrolaimus</taxon>
    </lineage>
</organism>
<protein>
    <submittedName>
        <fullName evidence="3">Uncharacterized protein</fullName>
    </submittedName>
</protein>
<feature type="region of interest" description="Disordered" evidence="1">
    <location>
        <begin position="238"/>
        <end position="299"/>
    </location>
</feature>
<feature type="compositionally biased region" description="Polar residues" evidence="1">
    <location>
        <begin position="159"/>
        <end position="180"/>
    </location>
</feature>
<dbReference type="AlphaFoldDB" id="A0A914QD22"/>
<name>A0A914QD22_9BILA</name>
<evidence type="ECO:0000313" key="2">
    <source>
        <dbReference type="Proteomes" id="UP000887578"/>
    </source>
</evidence>
<evidence type="ECO:0000256" key="1">
    <source>
        <dbReference type="SAM" id="MobiDB-lite"/>
    </source>
</evidence>
<feature type="compositionally biased region" description="Low complexity" evidence="1">
    <location>
        <begin position="241"/>
        <end position="272"/>
    </location>
</feature>
<proteinExistence type="predicted"/>
<accession>A0A914QD22</accession>
<sequence>MLCKFGCAIEPRKIKGTSLTSSRVTNFKGKKSLIIDSNPSKSCFSSSIFSSALSSTKENSVQKSPPKNERTIEEKLELWHQRNFEALQKRVHSENRSKHNPPWDEIEMRRHGLVNRYCDRKYGTECPSNPSTVDVSVYNGKDLGTSSSTQGALRCTLPPDNSSISSFTETTPLGSSTPRSFSEPKTAVPVSNHQSVTSRYAQGPLNETPKQYFQHQGQQQASAAQETTNATLIMQQQNQGPSPFELPSQQLQPQQQNQEPQHVEITPQHLQPRPQPPQQQPTTPEMLKTAPTQQPSYASVYMEPALHNSAYAYQKEKN</sequence>
<evidence type="ECO:0000313" key="3">
    <source>
        <dbReference type="WBParaSite" id="PDA_v2.g2722.t1"/>
    </source>
</evidence>
<dbReference type="WBParaSite" id="PDA_v2.g2722.t1">
    <property type="protein sequence ID" value="PDA_v2.g2722.t1"/>
    <property type="gene ID" value="PDA_v2.g2722"/>
</dbReference>
<dbReference type="Proteomes" id="UP000887578">
    <property type="component" value="Unplaced"/>
</dbReference>
<feature type="region of interest" description="Disordered" evidence="1">
    <location>
        <begin position="145"/>
        <end position="195"/>
    </location>
</feature>